<dbReference type="Proteomes" id="UP000235589">
    <property type="component" value="Chromosome"/>
</dbReference>
<accession>A0A2K9P051</accession>
<evidence type="ECO:0000313" key="1">
    <source>
        <dbReference type="EMBL" id="AUO18660.1"/>
    </source>
</evidence>
<dbReference type="EMBL" id="CP020991">
    <property type="protein sequence ID" value="AUO18660.1"/>
    <property type="molecule type" value="Genomic_DNA"/>
</dbReference>
<sequence length="121" mass="13427">MVADMVRAAIEKTYTGRMTLYESVNKQNEDTKITEQIKEAVAENLPCRISYKTISTVSEQDGAYKAVQEIKLFCSPDVNVTEGTTLVITQNGATNTYEKSGKPAVYGSHQEIILSLVEDWS</sequence>
<dbReference type="OrthoDB" id="2942871at2"/>
<keyword evidence="2" id="KW-1185">Reference proteome</keyword>
<protein>
    <submittedName>
        <fullName evidence="1">Phage protein</fullName>
    </submittedName>
</protein>
<proteinExistence type="predicted"/>
<reference evidence="1 2" key="1">
    <citation type="submission" date="2017-04" db="EMBL/GenBank/DDBJ databases">
        <title>Monoglobus pectinilyticus 14 draft genome.</title>
        <authorList>
            <person name="Kim C."/>
            <person name="Rosendale D.I."/>
            <person name="Kelly W.J."/>
            <person name="Tannock G.W."/>
            <person name="Patchett M.L."/>
            <person name="Jordens J.Z."/>
        </authorList>
    </citation>
    <scope>NUCLEOTIDE SEQUENCE [LARGE SCALE GENOMIC DNA]</scope>
    <source>
        <strain evidence="1 2">14</strain>
    </source>
</reference>
<evidence type="ECO:0000313" key="2">
    <source>
        <dbReference type="Proteomes" id="UP000235589"/>
    </source>
</evidence>
<dbReference type="RefSeq" id="WP_102364947.1">
    <property type="nucleotide sequence ID" value="NZ_CP020991.1"/>
</dbReference>
<gene>
    <name evidence="1" type="ORF">B9O19_00477</name>
</gene>
<name>A0A2K9P051_9FIRM</name>
<organism evidence="1 2">
    <name type="scientific">Monoglobus pectinilyticus</name>
    <dbReference type="NCBI Taxonomy" id="1981510"/>
    <lineage>
        <taxon>Bacteria</taxon>
        <taxon>Bacillati</taxon>
        <taxon>Bacillota</taxon>
        <taxon>Clostridia</taxon>
        <taxon>Monoglobales</taxon>
        <taxon>Monoglobaceae</taxon>
        <taxon>Monoglobus</taxon>
    </lineage>
</organism>
<dbReference type="AlphaFoldDB" id="A0A2K9P051"/>
<dbReference type="GeneID" id="98061901"/>
<dbReference type="KEGG" id="mpec:B9O19_00477"/>